<evidence type="ECO:0000256" key="2">
    <source>
        <dbReference type="ARBA" id="ARBA00007276"/>
    </source>
</evidence>
<evidence type="ECO:0000256" key="4">
    <source>
        <dbReference type="ARBA" id="ARBA00022705"/>
    </source>
</evidence>
<comment type="caution">
    <text evidence="10">The sequence shown here is derived from an EMBL/GenBank/DDBJ whole genome shotgun (WGS) entry which is preliminary data.</text>
</comment>
<dbReference type="CDD" id="cd22289">
    <property type="entry name" value="RecQL4_SLD2_NTD"/>
    <property type="match status" value="1"/>
</dbReference>
<dbReference type="Gene3D" id="1.10.10.1460">
    <property type="match status" value="1"/>
</dbReference>
<feature type="compositionally biased region" description="Basic residues" evidence="8">
    <location>
        <begin position="845"/>
        <end position="859"/>
    </location>
</feature>
<evidence type="ECO:0000313" key="10">
    <source>
        <dbReference type="EMBL" id="KAK5778858.1"/>
    </source>
</evidence>
<dbReference type="Pfam" id="PF11719">
    <property type="entry name" value="Drc1-Sld2"/>
    <property type="match status" value="1"/>
</dbReference>
<dbReference type="InterPro" id="IPR018287">
    <property type="entry name" value="Hap4_TF_heteromerisation"/>
</dbReference>
<evidence type="ECO:0000256" key="5">
    <source>
        <dbReference type="ARBA" id="ARBA00023242"/>
    </source>
</evidence>
<feature type="compositionally biased region" description="Polar residues" evidence="8">
    <location>
        <begin position="46"/>
        <end position="82"/>
    </location>
</feature>
<feature type="compositionally biased region" description="Basic and acidic residues" evidence="8">
    <location>
        <begin position="831"/>
        <end position="840"/>
    </location>
</feature>
<sequence>MSPSVALSSNLLKNNTPIAPPPNSGRRKSLHFTPIIPKRKLSINSVVSTGDSGHSLNSPNKRYNRSNSAAGPSTGNVISTIKTSRKWVLPPRPRPGRKTFFSGNNNCGNGETNTNSNNVVGKGHDKNSPSSPTSTSSVISSTSSSSATSSVFSNTNKRRTRSVPIIPHVKGDSNNNILNKTNLSKKNSNNYLAFLKFDDETSTLNLSLAEETVGKQSSILSTVSTHNEHAATSVTPNNFSVVSSSDKNAVKTTAVSSAVSTISSTSTALQREPSPTETVMTTPLNDMGTSLNKLHTFTFNNENISSVSNNGIFQEFNIDYNYNMSSTLLSSFASNPSSRDNIKNPENNDGFIEKTTNDELENEIYNNIWKFLPRYNKTVNDTADTNGNKEDSVNNNENANNYNSNSNKNSLTNPAANDIDSYFYSAPTLEELMDEQDNNFNGFNNFTYTILKPHEDEFFGMNIILLKKELKKWEHDFIKKYNRSPKKSDIDQFPAIKVKYKSYSRYKSKKVRYERTPIKNEYSVDNSTGGNFSNISNNNEDDFNGFINEELGPTPQIHGKSIGLFEINLSPIKKKLDLLEDDENDDIFQESNIDKIENVLENNTAPILKNNNKSNDHSGLKNDISTRLYGPNSPLKIDSTIKYRQRTPKRNLNVELNENITPVGISPSPLWKRSLTKSLKELEHEFQTVRKELKLTEIEEETEEEQNEDDEKNNKDILSDSGIKNDKEISNTQGKKVNNIEEINTETSFNNVPTDARTQRRRKNRVMANVDMSANDSLNNNINEEVDLHAMLRNIKRQKLKEFIEKKSIPLPPTINDKLLLEDVRLNKETVKGIDKKQDTTKVPVKQKRKKKYNLHKYD</sequence>
<name>A0AAN7WSD0_9SACH</name>
<comment type="subcellular location">
    <subcellularLocation>
        <location evidence="1 7">Nucleus</location>
    </subcellularLocation>
</comment>
<evidence type="ECO:0000256" key="6">
    <source>
        <dbReference type="ARBA" id="ARBA00023306"/>
    </source>
</evidence>
<dbReference type="InterPro" id="IPR040203">
    <property type="entry name" value="Sld2"/>
</dbReference>
<feature type="compositionally biased region" description="Polar residues" evidence="8">
    <location>
        <begin position="730"/>
        <end position="742"/>
    </location>
</feature>
<dbReference type="GO" id="GO:0000727">
    <property type="term" value="P:double-strand break repair via break-induced replication"/>
    <property type="evidence" value="ECO:0007669"/>
    <property type="project" value="TreeGrafter"/>
</dbReference>
<accession>A0AAN7WSD0</accession>
<feature type="compositionally biased region" description="Acidic residues" evidence="8">
    <location>
        <begin position="698"/>
        <end position="711"/>
    </location>
</feature>
<keyword evidence="4 7" id="KW-0235">DNA replication</keyword>
<feature type="compositionally biased region" description="Low complexity" evidence="8">
    <location>
        <begin position="393"/>
        <end position="409"/>
    </location>
</feature>
<dbReference type="GO" id="GO:0006270">
    <property type="term" value="P:DNA replication initiation"/>
    <property type="evidence" value="ECO:0007669"/>
    <property type="project" value="UniProtKB-UniRule"/>
</dbReference>
<evidence type="ECO:0000313" key="11">
    <source>
        <dbReference type="Proteomes" id="UP001306508"/>
    </source>
</evidence>
<feature type="compositionally biased region" description="Polar residues" evidence="8">
    <location>
        <begin position="1"/>
        <end position="17"/>
    </location>
</feature>
<feature type="domain" description="Hap4 transcription factor heteromerisation" evidence="9">
    <location>
        <begin position="83"/>
        <end position="98"/>
    </location>
</feature>
<comment type="similarity">
    <text evidence="2 7">Belongs to the SLD2 family.</text>
</comment>
<gene>
    <name evidence="10" type="ORF">RI543_003784</name>
</gene>
<feature type="region of interest" description="Disordered" evidence="8">
    <location>
        <begin position="697"/>
        <end position="742"/>
    </location>
</feature>
<dbReference type="InterPro" id="IPR021110">
    <property type="entry name" value="DNA_rep_checkpnt_protein"/>
</dbReference>
<dbReference type="GO" id="GO:0003697">
    <property type="term" value="F:single-stranded DNA binding"/>
    <property type="evidence" value="ECO:0007669"/>
    <property type="project" value="TreeGrafter"/>
</dbReference>
<feature type="compositionally biased region" description="Low complexity" evidence="8">
    <location>
        <begin position="128"/>
        <end position="153"/>
    </location>
</feature>
<feature type="compositionally biased region" description="Basic and acidic residues" evidence="8">
    <location>
        <begin position="712"/>
        <end position="729"/>
    </location>
</feature>
<dbReference type="PANTHER" id="PTHR28124">
    <property type="entry name" value="DNA REPLICATION REGULATOR SLD2"/>
    <property type="match status" value="1"/>
</dbReference>
<dbReference type="EMBL" id="JAWIZZ010000051">
    <property type="protein sequence ID" value="KAK5778858.1"/>
    <property type="molecule type" value="Genomic_DNA"/>
</dbReference>
<feature type="region of interest" description="Disordered" evidence="8">
    <location>
        <begin position="831"/>
        <end position="859"/>
    </location>
</feature>
<dbReference type="Pfam" id="PF10297">
    <property type="entry name" value="Hap4_Hap_bind"/>
    <property type="match status" value="1"/>
</dbReference>
<reference evidence="11" key="1">
    <citation type="submission" date="2023-07" db="EMBL/GenBank/DDBJ databases">
        <title>A draft genome of Kazachstania heterogenica Y-27499.</title>
        <authorList>
            <person name="Donic C."/>
            <person name="Kralova J.S."/>
            <person name="Fidel L."/>
            <person name="Ben-Dor S."/>
            <person name="Jung S."/>
        </authorList>
    </citation>
    <scope>NUCLEOTIDE SEQUENCE [LARGE SCALE GENOMIC DNA]</scope>
    <source>
        <strain evidence="11">Y27499</strain>
    </source>
</reference>
<organism evidence="10 11">
    <name type="scientific">Arxiozyma heterogenica</name>
    <dbReference type="NCBI Taxonomy" id="278026"/>
    <lineage>
        <taxon>Eukaryota</taxon>
        <taxon>Fungi</taxon>
        <taxon>Dikarya</taxon>
        <taxon>Ascomycota</taxon>
        <taxon>Saccharomycotina</taxon>
        <taxon>Saccharomycetes</taxon>
        <taxon>Saccharomycetales</taxon>
        <taxon>Saccharomycetaceae</taxon>
        <taxon>Arxiozyma</taxon>
    </lineage>
</organism>
<keyword evidence="11" id="KW-1185">Reference proteome</keyword>
<keyword evidence="5 7" id="KW-0539">Nucleus</keyword>
<dbReference type="GO" id="GO:0003688">
    <property type="term" value="F:DNA replication origin binding"/>
    <property type="evidence" value="ECO:0007669"/>
    <property type="project" value="TreeGrafter"/>
</dbReference>
<dbReference type="Proteomes" id="UP001306508">
    <property type="component" value="Unassembled WGS sequence"/>
</dbReference>
<feature type="compositionally biased region" description="Low complexity" evidence="8">
    <location>
        <begin position="102"/>
        <end position="121"/>
    </location>
</feature>
<keyword evidence="6 7" id="KW-0131">Cell cycle</keyword>
<dbReference type="GO" id="GO:1902977">
    <property type="term" value="P:mitotic DNA replication preinitiation complex assembly"/>
    <property type="evidence" value="ECO:0007669"/>
    <property type="project" value="TreeGrafter"/>
</dbReference>
<feature type="region of interest" description="Disordered" evidence="8">
    <location>
        <begin position="1"/>
        <end position="30"/>
    </location>
</feature>
<evidence type="ECO:0000256" key="7">
    <source>
        <dbReference type="RuleBase" id="RU367067"/>
    </source>
</evidence>
<comment type="function">
    <text evidence="7">Has a role in the initiation of DNA replication. Required at S-phase checkpoint.</text>
</comment>
<feature type="region of interest" description="Disordered" evidence="8">
    <location>
        <begin position="46"/>
        <end position="168"/>
    </location>
</feature>
<dbReference type="GO" id="GO:0006355">
    <property type="term" value="P:regulation of DNA-templated transcription"/>
    <property type="evidence" value="ECO:0007669"/>
    <property type="project" value="InterPro"/>
</dbReference>
<dbReference type="PANTHER" id="PTHR28124:SF1">
    <property type="entry name" value="DNA REPLICATION REGULATOR SLD2"/>
    <property type="match status" value="1"/>
</dbReference>
<feature type="region of interest" description="Disordered" evidence="8">
    <location>
        <begin position="381"/>
        <end position="409"/>
    </location>
</feature>
<proteinExistence type="inferred from homology"/>
<evidence type="ECO:0000256" key="8">
    <source>
        <dbReference type="SAM" id="MobiDB-lite"/>
    </source>
</evidence>
<dbReference type="GO" id="GO:0031261">
    <property type="term" value="C:DNA replication preinitiation complex"/>
    <property type="evidence" value="ECO:0007669"/>
    <property type="project" value="TreeGrafter"/>
</dbReference>
<evidence type="ECO:0000256" key="3">
    <source>
        <dbReference type="ARBA" id="ARBA00018363"/>
    </source>
</evidence>
<protein>
    <recommendedName>
        <fullName evidence="3 7">DNA replication regulator SLD2</fullName>
    </recommendedName>
</protein>
<evidence type="ECO:0000259" key="9">
    <source>
        <dbReference type="Pfam" id="PF10297"/>
    </source>
</evidence>
<dbReference type="AlphaFoldDB" id="A0AAN7WSD0"/>
<evidence type="ECO:0000256" key="1">
    <source>
        <dbReference type="ARBA" id="ARBA00004123"/>
    </source>
</evidence>